<evidence type="ECO:0000313" key="2">
    <source>
        <dbReference type="EMBL" id="GAA3605412.1"/>
    </source>
</evidence>
<proteinExistence type="predicted"/>
<name>A0ABP6ZCL5_9ACTN</name>
<evidence type="ECO:0000313" key="3">
    <source>
        <dbReference type="Proteomes" id="UP001501074"/>
    </source>
</evidence>
<feature type="signal peptide" evidence="1">
    <location>
        <begin position="1"/>
        <end position="27"/>
    </location>
</feature>
<protein>
    <submittedName>
        <fullName evidence="2">Uncharacterized protein</fullName>
    </submittedName>
</protein>
<keyword evidence="3" id="KW-1185">Reference proteome</keyword>
<feature type="chain" id="PRO_5046968646" evidence="1">
    <location>
        <begin position="28"/>
        <end position="360"/>
    </location>
</feature>
<reference evidence="3" key="1">
    <citation type="journal article" date="2019" name="Int. J. Syst. Evol. Microbiol.">
        <title>The Global Catalogue of Microorganisms (GCM) 10K type strain sequencing project: providing services to taxonomists for standard genome sequencing and annotation.</title>
        <authorList>
            <consortium name="The Broad Institute Genomics Platform"/>
            <consortium name="The Broad Institute Genome Sequencing Center for Infectious Disease"/>
            <person name="Wu L."/>
            <person name="Ma J."/>
        </authorList>
    </citation>
    <scope>NUCLEOTIDE SEQUENCE [LARGE SCALE GENOMIC DNA]</scope>
    <source>
        <strain evidence="3">JCM 16902</strain>
    </source>
</reference>
<dbReference type="Gene3D" id="2.60.120.380">
    <property type="match status" value="2"/>
</dbReference>
<keyword evidence="1" id="KW-0732">Signal</keyword>
<dbReference type="RefSeq" id="WP_231483130.1">
    <property type="nucleotide sequence ID" value="NZ_BAAAZO010000003.1"/>
</dbReference>
<dbReference type="Proteomes" id="UP001501074">
    <property type="component" value="Unassembled WGS sequence"/>
</dbReference>
<evidence type="ECO:0000256" key="1">
    <source>
        <dbReference type="SAM" id="SignalP"/>
    </source>
</evidence>
<organism evidence="2 3">
    <name type="scientific">Kineosporia mesophila</name>
    <dbReference type="NCBI Taxonomy" id="566012"/>
    <lineage>
        <taxon>Bacteria</taxon>
        <taxon>Bacillati</taxon>
        <taxon>Actinomycetota</taxon>
        <taxon>Actinomycetes</taxon>
        <taxon>Kineosporiales</taxon>
        <taxon>Kineosporiaceae</taxon>
        <taxon>Kineosporia</taxon>
    </lineage>
</organism>
<dbReference type="EMBL" id="BAAAZO010000003">
    <property type="protein sequence ID" value="GAA3605412.1"/>
    <property type="molecule type" value="Genomic_DNA"/>
</dbReference>
<accession>A0ABP6ZCL5</accession>
<sequence>MNKNGLLRRVVIAAATGALTLGGLALADTAAADVVNGGALVSGTAVTTSITVPNRQVSYTFAAEKGKHVTFSTSTSTWSANGSAGLFLYVPVTTNGKTTYVLADSWVAASGRTALYDFTPNTTGIWKLQVSPGTPTTTGSTTFTFANDVDKGTLAVNTATPAATTVPGQNIVYYFKAVAAEKAHISLDVTASGWGTGGTANGYIYTPTGVLVDTVPLAGAPTYFDFTPNADGYWKFVVDPDAGAVGGLTLAVAADQNKGQLQTNTAVTASITAKGSRAIYGVYGEAGDELPISVSAANWGTNGSAYLFLFPAAGDTLIGFCALTNSAVQCPFYPPADGAYRLVVDPQGGAVGSATFKRLT</sequence>
<comment type="caution">
    <text evidence="2">The sequence shown here is derived from an EMBL/GenBank/DDBJ whole genome shotgun (WGS) entry which is preliminary data.</text>
</comment>
<gene>
    <name evidence="2" type="ORF">GCM10022223_21420</name>
</gene>